<sequence length="1205" mass="133887">MHVRATTAPFSSALYFTTVASLTMRRADAVPRVDILLGNHDLAHRRDYTTTALDVLGVERLAPFVQLHSGISSQEWDGRRVLVLPFREDQAELTQAVSSLEPRDAAETIAFAHLAIHKAVTQRHVVRPMTGESVQPIMHRGLTGPGHFARLARTFTGHFHSHQTMLQPDTGSGDRLRGSVTYIGSPLQLTWADLQDEQRGVVLLDPVTLQHELLVNPHAVDFVTAELDKVLDGALDSDGVVGKHVMLTGELNQFKYVTARDRLLSHGARSVRNWSPMNPVLQSDHRTDLYLLGASVPASDSGLSRTGASGERAEEAQSDTIYSEYEEPQEPTTVREGSAEPQSNPQTLSLDLGQYAQEYVEALDLDPSLSSRRDDLIQIGRRLIQESGAATGADGEAPAPRYQDIIQATVSCSALTKSSTTKDTDGAEARHIFVAQPLVLTMTNFLGVQDTVTFNFSDLPHGCLALVVGRNGAGKSTILEAMTWCQFGLCVRSGLAVNDVVNDVAGRDCEVSLAFSNGYTITRYRKHKIGGNRVVVSLRGAVQTQLERDTPPATQAAIDELLGTNFKAYIRTVVLGHESAAGFLSSTAPQRRELIESTLGLSMLNKLFAMTRRMAKEVDVEHSELLSQHEGLTQTIRHVEGRMADLEKMREQVQSEALEIAKALGKAQEEMSKLYVEKERIVEMMRQSRATADQALAGLQDQINSARREMNLLKTSAQYAGIRIAYDNEHSLAKNKLLEAERRLLDLRLAATGITSSSSWQCRAIRNMNSRIICLQQWLRRRIQETDLLGAKGPHTITKGRILLTVRFAPALLVALEYIGGRLRGVEVNMEETKQRATLEQLRGNIATAEQELSKLITITEGTLENVALAHQLDEKQVRQILLDMSSEEARDMERQYSIAESRLSLLMAECNQVMQVRMRQEQEDRERRIKLEVKLAALGHNVTRMQNDMENKRGRATTYAQLNDTEQQSMSRLRKEQVAHDARAERLGSDRELLIFWESASSRRSSTARTSFRDYVLGKKLPELNSLVTQILTVLYDDTRHVRGMTSGMLRSLFQDPEDRDQDVQQTATGVGRNGIRSAVTSGTVLDKTLGSNSALSYAKRSGGERKRIDLAVFFALLYLSHANSRHRARYLLVDEVFDSLDAAGQAVVVKWCRSSLMTRLDFALVITHSDYMGGENGEGWGGEAVVKIETRMGEKGTVFELDR</sequence>
<gene>
    <name evidence="4" type="ORF">SLS53_004405</name>
</gene>
<dbReference type="SUPFAM" id="SSF52540">
    <property type="entry name" value="P-loop containing nucleoside triphosphate hydrolases"/>
    <property type="match status" value="1"/>
</dbReference>
<dbReference type="Pfam" id="PF13476">
    <property type="entry name" value="AAA_23"/>
    <property type="match status" value="1"/>
</dbReference>
<organism evidence="4 5">
    <name type="scientific">Cytospora paraplurivora</name>
    <dbReference type="NCBI Taxonomy" id="2898453"/>
    <lineage>
        <taxon>Eukaryota</taxon>
        <taxon>Fungi</taxon>
        <taxon>Dikarya</taxon>
        <taxon>Ascomycota</taxon>
        <taxon>Pezizomycotina</taxon>
        <taxon>Sordariomycetes</taxon>
        <taxon>Sordariomycetidae</taxon>
        <taxon>Diaporthales</taxon>
        <taxon>Cytosporaceae</taxon>
        <taxon>Cytospora</taxon>
    </lineage>
</organism>
<dbReference type="PANTHER" id="PTHR32114">
    <property type="entry name" value="ABC TRANSPORTER ABCH.3"/>
    <property type="match status" value="1"/>
</dbReference>
<dbReference type="CDD" id="cd00267">
    <property type="entry name" value="ABC_ATPase"/>
    <property type="match status" value="1"/>
</dbReference>
<evidence type="ECO:0000256" key="2">
    <source>
        <dbReference type="SAM" id="MobiDB-lite"/>
    </source>
</evidence>
<dbReference type="InterPro" id="IPR027417">
    <property type="entry name" value="P-loop_NTPase"/>
</dbReference>
<feature type="domain" description="Rad50/SbcC-type AAA" evidence="3">
    <location>
        <begin position="440"/>
        <end position="672"/>
    </location>
</feature>
<evidence type="ECO:0000256" key="1">
    <source>
        <dbReference type="SAM" id="Coils"/>
    </source>
</evidence>
<dbReference type="Proteomes" id="UP001320245">
    <property type="component" value="Unassembled WGS sequence"/>
</dbReference>
<dbReference type="PANTHER" id="PTHR32114:SF2">
    <property type="entry name" value="ABC TRANSPORTER ABCH.3"/>
    <property type="match status" value="1"/>
</dbReference>
<feature type="coiled-coil region" evidence="1">
    <location>
        <begin position="832"/>
        <end position="859"/>
    </location>
</feature>
<dbReference type="Gene3D" id="3.60.21.10">
    <property type="match status" value="1"/>
</dbReference>
<dbReference type="EMBL" id="JAJSPL020000015">
    <property type="protein sequence ID" value="KAK7742262.1"/>
    <property type="molecule type" value="Genomic_DNA"/>
</dbReference>
<dbReference type="InterPro" id="IPR038729">
    <property type="entry name" value="Rad50/SbcC_AAA"/>
</dbReference>
<dbReference type="GO" id="GO:0003677">
    <property type="term" value="F:DNA binding"/>
    <property type="evidence" value="ECO:0007669"/>
    <property type="project" value="UniProtKB-ARBA"/>
</dbReference>
<keyword evidence="1" id="KW-0175">Coiled coil</keyword>
<dbReference type="InterPro" id="IPR029052">
    <property type="entry name" value="Metallo-depent_PP-like"/>
</dbReference>
<evidence type="ECO:0000313" key="5">
    <source>
        <dbReference type="Proteomes" id="UP001320245"/>
    </source>
</evidence>
<reference evidence="4 5" key="1">
    <citation type="journal article" date="2023" name="PLoS ONE">
        <title>Cytospora paraplurivora sp. nov. isolated from orchards with fruit tree decline syndrome in Ontario, Canada.</title>
        <authorList>
            <person name="Ilyukhin E."/>
            <person name="Nguyen H.D.T."/>
            <person name="Castle A.J."/>
            <person name="Ellouze W."/>
        </authorList>
    </citation>
    <scope>NUCLEOTIDE SEQUENCE [LARGE SCALE GENOMIC DNA]</scope>
    <source>
        <strain evidence="4 5">FDS-564</strain>
    </source>
</reference>
<dbReference type="SUPFAM" id="SSF56300">
    <property type="entry name" value="Metallo-dependent phosphatases"/>
    <property type="match status" value="1"/>
</dbReference>
<proteinExistence type="predicted"/>
<protein>
    <recommendedName>
        <fullName evidence="3">Rad50/SbcC-type AAA domain-containing protein</fullName>
    </recommendedName>
</protein>
<comment type="caution">
    <text evidence="4">The sequence shown here is derived from an EMBL/GenBank/DDBJ whole genome shotgun (WGS) entry which is preliminary data.</text>
</comment>
<keyword evidence="5" id="KW-1185">Reference proteome</keyword>
<evidence type="ECO:0000313" key="4">
    <source>
        <dbReference type="EMBL" id="KAK7742262.1"/>
    </source>
</evidence>
<dbReference type="AlphaFoldDB" id="A0AAN9U8D7"/>
<feature type="coiled-coil region" evidence="1">
    <location>
        <begin position="883"/>
        <end position="910"/>
    </location>
</feature>
<dbReference type="Gene3D" id="3.40.50.300">
    <property type="entry name" value="P-loop containing nucleotide triphosphate hydrolases"/>
    <property type="match status" value="2"/>
</dbReference>
<dbReference type="GO" id="GO:0016887">
    <property type="term" value="F:ATP hydrolysis activity"/>
    <property type="evidence" value="ECO:0007669"/>
    <property type="project" value="InterPro"/>
</dbReference>
<accession>A0AAN9U8D7</accession>
<feature type="coiled-coil region" evidence="1">
    <location>
        <begin position="636"/>
        <end position="716"/>
    </location>
</feature>
<feature type="region of interest" description="Disordered" evidence="2">
    <location>
        <begin position="299"/>
        <end position="346"/>
    </location>
</feature>
<name>A0AAN9U8D7_9PEZI</name>
<evidence type="ECO:0000259" key="3">
    <source>
        <dbReference type="Pfam" id="PF13476"/>
    </source>
</evidence>
<dbReference type="GO" id="GO:0006302">
    <property type="term" value="P:double-strand break repair"/>
    <property type="evidence" value="ECO:0007669"/>
    <property type="project" value="InterPro"/>
</dbReference>